<dbReference type="OrthoDB" id="5937516at2759"/>
<sequence>MSWRQRQLIIWPVAYNRQRTVIDPCFNLTQYRAKIVRLRVTAPKDFTERHLDRPDQTFPITAAPGSSLSVKLPFDSFLGQTVFDHLPVAAVALGTCWPNGTFGKYPIAAARDDLEF</sequence>
<gene>
    <name evidence="1" type="ORF">T07_3611</name>
</gene>
<evidence type="ECO:0000313" key="1">
    <source>
        <dbReference type="EMBL" id="KRX20374.1"/>
    </source>
</evidence>
<keyword evidence="2" id="KW-1185">Reference proteome</keyword>
<protein>
    <submittedName>
        <fullName evidence="1">Uncharacterized protein</fullName>
    </submittedName>
</protein>
<name>A0A0V0S0T0_9BILA</name>
<comment type="caution">
    <text evidence="1">The sequence shown here is derived from an EMBL/GenBank/DDBJ whole genome shotgun (WGS) entry which is preliminary data.</text>
</comment>
<reference evidence="1 2" key="1">
    <citation type="submission" date="2015-01" db="EMBL/GenBank/DDBJ databases">
        <title>Evolution of Trichinella species and genotypes.</title>
        <authorList>
            <person name="Korhonen P.K."/>
            <person name="Edoardo P."/>
            <person name="Giuseppe L.R."/>
            <person name="Gasser R.B."/>
        </authorList>
    </citation>
    <scope>NUCLEOTIDE SEQUENCE [LARGE SCALE GENOMIC DNA]</scope>
    <source>
        <strain evidence="1">ISS37</strain>
    </source>
</reference>
<dbReference type="Proteomes" id="UP000054630">
    <property type="component" value="Unassembled WGS sequence"/>
</dbReference>
<accession>A0A0V0S0T0</accession>
<dbReference type="AlphaFoldDB" id="A0A0V0S0T0"/>
<evidence type="ECO:0000313" key="2">
    <source>
        <dbReference type="Proteomes" id="UP000054630"/>
    </source>
</evidence>
<proteinExistence type="predicted"/>
<organism evidence="1 2">
    <name type="scientific">Trichinella nelsoni</name>
    <dbReference type="NCBI Taxonomy" id="6336"/>
    <lineage>
        <taxon>Eukaryota</taxon>
        <taxon>Metazoa</taxon>
        <taxon>Ecdysozoa</taxon>
        <taxon>Nematoda</taxon>
        <taxon>Enoplea</taxon>
        <taxon>Dorylaimia</taxon>
        <taxon>Trichinellida</taxon>
        <taxon>Trichinellidae</taxon>
        <taxon>Trichinella</taxon>
    </lineage>
</organism>
<dbReference type="EMBL" id="JYDL01000049">
    <property type="protein sequence ID" value="KRX20374.1"/>
    <property type="molecule type" value="Genomic_DNA"/>
</dbReference>